<gene>
    <name evidence="2" type="ORF">KEC57_18785</name>
</gene>
<protein>
    <submittedName>
        <fullName evidence="2">Uncharacterized protein</fullName>
    </submittedName>
</protein>
<organism evidence="2 3">
    <name type="scientific">Microbacterium allomyrinae</name>
    <dbReference type="NCBI Taxonomy" id="2830666"/>
    <lineage>
        <taxon>Bacteria</taxon>
        <taxon>Bacillati</taxon>
        <taxon>Actinomycetota</taxon>
        <taxon>Actinomycetes</taxon>
        <taxon>Micrococcales</taxon>
        <taxon>Microbacteriaceae</taxon>
        <taxon>Microbacterium</taxon>
    </lineage>
</organism>
<keyword evidence="3" id="KW-1185">Reference proteome</keyword>
<sequence>MSITIEFEDLGQDFLVWTLNENGVVIECKPFQAWLWKGRQVVDYASLKRGDVVHLDLSVILWAGHIMRCKSHGYADEEEKTNRSASGSGPRAAA</sequence>
<dbReference type="EMBL" id="JAGTTN010000017">
    <property type="protein sequence ID" value="MCC2034226.1"/>
    <property type="molecule type" value="Genomic_DNA"/>
</dbReference>
<name>A0A9X1S3Y8_9MICO</name>
<reference evidence="2" key="1">
    <citation type="submission" date="2021-04" db="EMBL/GenBank/DDBJ databases">
        <title>Microbacterium tenobrionis sp. nov. and Microbacterium allomyrinae sp. nov., isolated from larvae of Tenobrio molitor and Allomyrina dichotoma, respectively.</title>
        <authorList>
            <person name="Lee S.D."/>
        </authorList>
    </citation>
    <scope>NUCLEOTIDE SEQUENCE</scope>
    <source>
        <strain evidence="2">BWT-G7</strain>
    </source>
</reference>
<proteinExistence type="predicted"/>
<feature type="compositionally biased region" description="Low complexity" evidence="1">
    <location>
        <begin position="83"/>
        <end position="94"/>
    </location>
</feature>
<evidence type="ECO:0000313" key="3">
    <source>
        <dbReference type="Proteomes" id="UP001139354"/>
    </source>
</evidence>
<comment type="caution">
    <text evidence="2">The sequence shown here is derived from an EMBL/GenBank/DDBJ whole genome shotgun (WGS) entry which is preliminary data.</text>
</comment>
<evidence type="ECO:0000313" key="2">
    <source>
        <dbReference type="EMBL" id="MCC2034226.1"/>
    </source>
</evidence>
<dbReference type="AlphaFoldDB" id="A0A9X1S3Y8"/>
<evidence type="ECO:0000256" key="1">
    <source>
        <dbReference type="SAM" id="MobiDB-lite"/>
    </source>
</evidence>
<dbReference type="Proteomes" id="UP001139354">
    <property type="component" value="Unassembled WGS sequence"/>
</dbReference>
<feature type="region of interest" description="Disordered" evidence="1">
    <location>
        <begin position="74"/>
        <end position="94"/>
    </location>
</feature>
<accession>A0A9X1S3Y8</accession>